<dbReference type="EMBL" id="BJWL01000023">
    <property type="protein sequence ID" value="GFZ12042.1"/>
    <property type="molecule type" value="Genomic_DNA"/>
</dbReference>
<name>A0A7J0GMM9_9ERIC</name>
<dbReference type="AlphaFoldDB" id="A0A7J0GMM9"/>
<evidence type="ECO:0000313" key="1">
    <source>
        <dbReference type="EMBL" id="GFZ12042.1"/>
    </source>
</evidence>
<keyword evidence="2" id="KW-1185">Reference proteome</keyword>
<sequence>MESGGPSKKSKSKRQVDYDYSRFTGKGKKLKVTLNTFAEIFKIPLGENPEFEFPDVGMPDLAVISHELLLEGEEWDREAQCSKTRLKDKAKLLWAIGMGKAIDLPRFLTELFKRSGVRIPLGITRVEPEGAIDRSSLSRSKGQRKKRRFEAVADEVPSMGMAKLNEAITNLGKEFD</sequence>
<organism evidence="1 2">
    <name type="scientific">Actinidia rufa</name>
    <dbReference type="NCBI Taxonomy" id="165716"/>
    <lineage>
        <taxon>Eukaryota</taxon>
        <taxon>Viridiplantae</taxon>
        <taxon>Streptophyta</taxon>
        <taxon>Embryophyta</taxon>
        <taxon>Tracheophyta</taxon>
        <taxon>Spermatophyta</taxon>
        <taxon>Magnoliopsida</taxon>
        <taxon>eudicotyledons</taxon>
        <taxon>Gunneridae</taxon>
        <taxon>Pentapetalae</taxon>
        <taxon>asterids</taxon>
        <taxon>Ericales</taxon>
        <taxon>Actinidiaceae</taxon>
        <taxon>Actinidia</taxon>
    </lineage>
</organism>
<gene>
    <name evidence="1" type="ORF">Acr_23g0004270</name>
</gene>
<dbReference type="Proteomes" id="UP000585474">
    <property type="component" value="Unassembled WGS sequence"/>
</dbReference>
<comment type="caution">
    <text evidence="1">The sequence shown here is derived from an EMBL/GenBank/DDBJ whole genome shotgun (WGS) entry which is preliminary data.</text>
</comment>
<proteinExistence type="predicted"/>
<reference evidence="1 2" key="1">
    <citation type="submission" date="2019-07" db="EMBL/GenBank/DDBJ databases">
        <title>De Novo Assembly of kiwifruit Actinidia rufa.</title>
        <authorList>
            <person name="Sugita-Konishi S."/>
            <person name="Sato K."/>
            <person name="Mori E."/>
            <person name="Abe Y."/>
            <person name="Kisaki G."/>
            <person name="Hamano K."/>
            <person name="Suezawa K."/>
            <person name="Otani M."/>
            <person name="Fukuda T."/>
            <person name="Manabe T."/>
            <person name="Gomi K."/>
            <person name="Tabuchi M."/>
            <person name="Akimitsu K."/>
            <person name="Kataoka I."/>
        </authorList>
    </citation>
    <scope>NUCLEOTIDE SEQUENCE [LARGE SCALE GENOMIC DNA]</scope>
    <source>
        <strain evidence="2">cv. Fuchu</strain>
    </source>
</reference>
<evidence type="ECO:0000313" key="2">
    <source>
        <dbReference type="Proteomes" id="UP000585474"/>
    </source>
</evidence>
<protein>
    <submittedName>
        <fullName evidence="1">Uncharacterized protein</fullName>
    </submittedName>
</protein>
<accession>A0A7J0GMM9</accession>